<evidence type="ECO:0000256" key="2">
    <source>
        <dbReference type="SAM" id="MobiDB-lite"/>
    </source>
</evidence>
<accession>A0ABU6QIV0</accession>
<protein>
    <submittedName>
        <fullName evidence="3">Uncharacterized protein</fullName>
    </submittedName>
</protein>
<feature type="compositionally biased region" description="Basic and acidic residues" evidence="2">
    <location>
        <begin position="59"/>
        <end position="79"/>
    </location>
</feature>
<dbReference type="EMBL" id="JASCZI010000450">
    <property type="protein sequence ID" value="MED6111871.1"/>
    <property type="molecule type" value="Genomic_DNA"/>
</dbReference>
<evidence type="ECO:0000313" key="4">
    <source>
        <dbReference type="Proteomes" id="UP001341840"/>
    </source>
</evidence>
<feature type="compositionally biased region" description="Low complexity" evidence="2">
    <location>
        <begin position="15"/>
        <end position="37"/>
    </location>
</feature>
<feature type="region of interest" description="Disordered" evidence="2">
    <location>
        <begin position="331"/>
        <end position="368"/>
    </location>
</feature>
<dbReference type="Proteomes" id="UP001341840">
    <property type="component" value="Unassembled WGS sequence"/>
</dbReference>
<gene>
    <name evidence="3" type="ORF">PIB30_056356</name>
</gene>
<proteinExistence type="predicted"/>
<feature type="region of interest" description="Disordered" evidence="2">
    <location>
        <begin position="1"/>
        <end position="95"/>
    </location>
</feature>
<keyword evidence="4" id="KW-1185">Reference proteome</keyword>
<feature type="coiled-coil region" evidence="1">
    <location>
        <begin position="156"/>
        <end position="259"/>
    </location>
</feature>
<name>A0ABU6QIV0_9FABA</name>
<evidence type="ECO:0000313" key="3">
    <source>
        <dbReference type="EMBL" id="MED6111871.1"/>
    </source>
</evidence>
<keyword evidence="1" id="KW-0175">Coiled coil</keyword>
<evidence type="ECO:0000256" key="1">
    <source>
        <dbReference type="SAM" id="Coils"/>
    </source>
</evidence>
<comment type="caution">
    <text evidence="3">The sequence shown here is derived from an EMBL/GenBank/DDBJ whole genome shotgun (WGS) entry which is preliminary data.</text>
</comment>
<sequence>MLEDPGRMAPRAVLPTGVGPSSSSTAAAAATPTSVPPKGISTQVPPPSSRGSKARKGGSKRERPPVVNVEEEKGAKKDPSANLRQKGQRKGEKGADLVDRVLGEDAAWEHPVNPLDLAFHKDYNFRKAFGCWADDYFRPKAFADDACRSVACGVGLERALVAKTKAEEELLAAQDQLALLKAERDSALTYLPLKEKVDSLNDELSVKEGERQSALERVSRLEEDVKVLQTELKSCCTSLEQEQRRAEVAEKKAEELSLSLHKSQFDLGAANEMSTYWCKKWKKLATAAKEMCQETLEIVLDQVSHLCPGVDFSAISLKSRWDPKGRRIYVPEGAAGGDVNMAKASPEVDQEQQPEAGDRVDGGGECPS</sequence>
<reference evidence="3 4" key="1">
    <citation type="journal article" date="2023" name="Plants (Basel)">
        <title>Bridging the Gap: Combining Genomics and Transcriptomics Approaches to Understand Stylosanthes scabra, an Orphan Legume from the Brazilian Caatinga.</title>
        <authorList>
            <person name="Ferreira-Neto J.R.C."/>
            <person name="da Silva M.D."/>
            <person name="Binneck E."/>
            <person name="de Melo N.F."/>
            <person name="da Silva R.H."/>
            <person name="de Melo A.L.T.M."/>
            <person name="Pandolfi V."/>
            <person name="Bustamante F.O."/>
            <person name="Brasileiro-Vidal A.C."/>
            <person name="Benko-Iseppon A.M."/>
        </authorList>
    </citation>
    <scope>NUCLEOTIDE SEQUENCE [LARGE SCALE GENOMIC DNA]</scope>
    <source>
        <tissue evidence="3">Leaves</tissue>
    </source>
</reference>
<organism evidence="3 4">
    <name type="scientific">Stylosanthes scabra</name>
    <dbReference type="NCBI Taxonomy" id="79078"/>
    <lineage>
        <taxon>Eukaryota</taxon>
        <taxon>Viridiplantae</taxon>
        <taxon>Streptophyta</taxon>
        <taxon>Embryophyta</taxon>
        <taxon>Tracheophyta</taxon>
        <taxon>Spermatophyta</taxon>
        <taxon>Magnoliopsida</taxon>
        <taxon>eudicotyledons</taxon>
        <taxon>Gunneridae</taxon>
        <taxon>Pentapetalae</taxon>
        <taxon>rosids</taxon>
        <taxon>fabids</taxon>
        <taxon>Fabales</taxon>
        <taxon>Fabaceae</taxon>
        <taxon>Papilionoideae</taxon>
        <taxon>50 kb inversion clade</taxon>
        <taxon>dalbergioids sensu lato</taxon>
        <taxon>Dalbergieae</taxon>
        <taxon>Pterocarpus clade</taxon>
        <taxon>Stylosanthes</taxon>
    </lineage>
</organism>